<proteinExistence type="predicted"/>
<dbReference type="Proteomes" id="UP000053144">
    <property type="component" value="Chromosome 8"/>
</dbReference>
<dbReference type="AlphaFoldDB" id="A0A0L9V560"/>
<evidence type="ECO:0000313" key="2">
    <source>
        <dbReference type="Proteomes" id="UP000053144"/>
    </source>
</evidence>
<dbReference type="STRING" id="3914.A0A0L9V560"/>
<gene>
    <name evidence="1" type="ORF">LR48_Vigan08g091500</name>
</gene>
<organism evidence="1 2">
    <name type="scientific">Phaseolus angularis</name>
    <name type="common">Azuki bean</name>
    <name type="synonym">Vigna angularis</name>
    <dbReference type="NCBI Taxonomy" id="3914"/>
    <lineage>
        <taxon>Eukaryota</taxon>
        <taxon>Viridiplantae</taxon>
        <taxon>Streptophyta</taxon>
        <taxon>Embryophyta</taxon>
        <taxon>Tracheophyta</taxon>
        <taxon>Spermatophyta</taxon>
        <taxon>Magnoliopsida</taxon>
        <taxon>eudicotyledons</taxon>
        <taxon>Gunneridae</taxon>
        <taxon>Pentapetalae</taxon>
        <taxon>rosids</taxon>
        <taxon>fabids</taxon>
        <taxon>Fabales</taxon>
        <taxon>Fabaceae</taxon>
        <taxon>Papilionoideae</taxon>
        <taxon>50 kb inversion clade</taxon>
        <taxon>NPAAA clade</taxon>
        <taxon>indigoferoid/millettioid clade</taxon>
        <taxon>Phaseoleae</taxon>
        <taxon>Vigna</taxon>
    </lineage>
</organism>
<dbReference type="EMBL" id="CM003378">
    <property type="protein sequence ID" value="KOM50088.1"/>
    <property type="molecule type" value="Genomic_DNA"/>
</dbReference>
<name>A0A0L9V560_PHAAN</name>
<evidence type="ECO:0000313" key="1">
    <source>
        <dbReference type="EMBL" id="KOM50088.1"/>
    </source>
</evidence>
<reference evidence="2" key="1">
    <citation type="journal article" date="2015" name="Proc. Natl. Acad. Sci. U.S.A.">
        <title>Genome sequencing of adzuki bean (Vigna angularis) provides insight into high starch and low fat accumulation and domestication.</title>
        <authorList>
            <person name="Yang K."/>
            <person name="Tian Z."/>
            <person name="Chen C."/>
            <person name="Luo L."/>
            <person name="Zhao B."/>
            <person name="Wang Z."/>
            <person name="Yu L."/>
            <person name="Li Y."/>
            <person name="Sun Y."/>
            <person name="Li W."/>
            <person name="Chen Y."/>
            <person name="Li Y."/>
            <person name="Zhang Y."/>
            <person name="Ai D."/>
            <person name="Zhao J."/>
            <person name="Shang C."/>
            <person name="Ma Y."/>
            <person name="Wu B."/>
            <person name="Wang M."/>
            <person name="Gao L."/>
            <person name="Sun D."/>
            <person name="Zhang P."/>
            <person name="Guo F."/>
            <person name="Wang W."/>
            <person name="Li Y."/>
            <person name="Wang J."/>
            <person name="Varshney R.K."/>
            <person name="Wang J."/>
            <person name="Ling H.Q."/>
            <person name="Wan P."/>
        </authorList>
    </citation>
    <scope>NUCLEOTIDE SEQUENCE</scope>
    <source>
        <strain evidence="2">cv. Jingnong 6</strain>
    </source>
</reference>
<dbReference type="Gramene" id="KOM50088">
    <property type="protein sequence ID" value="KOM50088"/>
    <property type="gene ID" value="LR48_Vigan08g091500"/>
</dbReference>
<accession>A0A0L9V560</accession>
<sequence length="160" mass="18458">MSTVQVRDRIDISDIERSIFDRLLATLRHFDLSSMSRVAGFATRSHTPFIFSPNSFLWFEKNKNNMEVLPSAIFRRNLAGEKVVAEVEVAEEGRDGDREMAWVWEGEKKVSQRWEKVRLELVGKGKGKGRRFRERGRGRGEGFHTTCHVLIKSHLGMAPR</sequence>
<protein>
    <submittedName>
        <fullName evidence="1">Uncharacterized protein</fullName>
    </submittedName>
</protein>